<evidence type="ECO:0000313" key="2">
    <source>
        <dbReference type="Proteomes" id="UP000318878"/>
    </source>
</evidence>
<dbReference type="PROSITE" id="PS51257">
    <property type="entry name" value="PROKAR_LIPOPROTEIN"/>
    <property type="match status" value="1"/>
</dbReference>
<proteinExistence type="predicted"/>
<name>A0A5C5V8F0_9BACT</name>
<protein>
    <recommendedName>
        <fullName evidence="3">Carboxypeptidase regulatory-like domain-containing protein</fullName>
    </recommendedName>
</protein>
<dbReference type="AlphaFoldDB" id="A0A5C5V8F0"/>
<dbReference type="OrthoDB" id="288856at2"/>
<gene>
    <name evidence="1" type="ORF">Enr8_22530</name>
</gene>
<accession>A0A5C5V8F0</accession>
<comment type="caution">
    <text evidence="1">The sequence shown here is derived from an EMBL/GenBank/DDBJ whole genome shotgun (WGS) entry which is preliminary data.</text>
</comment>
<organism evidence="1 2">
    <name type="scientific">Blastopirellula retiformator</name>
    <dbReference type="NCBI Taxonomy" id="2527970"/>
    <lineage>
        <taxon>Bacteria</taxon>
        <taxon>Pseudomonadati</taxon>
        <taxon>Planctomycetota</taxon>
        <taxon>Planctomycetia</taxon>
        <taxon>Pirellulales</taxon>
        <taxon>Pirellulaceae</taxon>
        <taxon>Blastopirellula</taxon>
    </lineage>
</organism>
<keyword evidence="2" id="KW-1185">Reference proteome</keyword>
<reference evidence="1 2" key="1">
    <citation type="submission" date="2019-02" db="EMBL/GenBank/DDBJ databases">
        <title>Deep-cultivation of Planctomycetes and their phenomic and genomic characterization uncovers novel biology.</title>
        <authorList>
            <person name="Wiegand S."/>
            <person name="Jogler M."/>
            <person name="Boedeker C."/>
            <person name="Pinto D."/>
            <person name="Vollmers J."/>
            <person name="Rivas-Marin E."/>
            <person name="Kohn T."/>
            <person name="Peeters S.H."/>
            <person name="Heuer A."/>
            <person name="Rast P."/>
            <person name="Oberbeckmann S."/>
            <person name="Bunk B."/>
            <person name="Jeske O."/>
            <person name="Meyerdierks A."/>
            <person name="Storesund J.E."/>
            <person name="Kallscheuer N."/>
            <person name="Luecker S."/>
            <person name="Lage O.M."/>
            <person name="Pohl T."/>
            <person name="Merkel B.J."/>
            <person name="Hornburger P."/>
            <person name="Mueller R.-W."/>
            <person name="Bruemmer F."/>
            <person name="Labrenz M."/>
            <person name="Spormann A.M."/>
            <person name="Op Den Camp H."/>
            <person name="Overmann J."/>
            <person name="Amann R."/>
            <person name="Jetten M.S.M."/>
            <person name="Mascher T."/>
            <person name="Medema M.H."/>
            <person name="Devos D.P."/>
            <person name="Kaster A.-K."/>
            <person name="Ovreas L."/>
            <person name="Rohde M."/>
            <person name="Galperin M.Y."/>
            <person name="Jogler C."/>
        </authorList>
    </citation>
    <scope>NUCLEOTIDE SEQUENCE [LARGE SCALE GENOMIC DNA]</scope>
    <source>
        <strain evidence="1 2">Enr8</strain>
    </source>
</reference>
<dbReference type="EMBL" id="SJPF01000002">
    <property type="protein sequence ID" value="TWT34838.1"/>
    <property type="molecule type" value="Genomic_DNA"/>
</dbReference>
<dbReference type="RefSeq" id="WP_146431412.1">
    <property type="nucleotide sequence ID" value="NZ_SJPF01000002.1"/>
</dbReference>
<sequence length="158" mass="16244">MKTTDGGVVDNRLRTGVAAVLGLALIASLAGCSGASGDSPGVTPASGTVSYKGKPLEDAFLSLYPVAAASGEPNIPLPRARSKADGTFQLSTYNTGDGAPPGKYQVAVSWAGSLQGLTEEERDARPERLPRKYTKPATSGIVVEIGDTETKLPAIELN</sequence>
<dbReference type="Proteomes" id="UP000318878">
    <property type="component" value="Unassembled WGS sequence"/>
</dbReference>
<evidence type="ECO:0008006" key="3">
    <source>
        <dbReference type="Google" id="ProtNLM"/>
    </source>
</evidence>
<evidence type="ECO:0000313" key="1">
    <source>
        <dbReference type="EMBL" id="TWT34838.1"/>
    </source>
</evidence>